<keyword evidence="5" id="KW-1185">Reference proteome</keyword>
<evidence type="ECO:0000256" key="3">
    <source>
        <dbReference type="PIRSR" id="PIRSR607837-1"/>
    </source>
</evidence>
<feature type="binding site" evidence="3">
    <location>
        <position position="134"/>
    </location>
    <ligand>
        <name>a divalent metal cation</name>
        <dbReference type="ChEBI" id="CHEBI:60240"/>
    </ligand>
</feature>
<dbReference type="RefSeq" id="WP_201919757.1">
    <property type="nucleotide sequence ID" value="NZ_JAERQG010000002.1"/>
</dbReference>
<comment type="caution">
    <text evidence="4">The sequence shown here is derived from an EMBL/GenBank/DDBJ whole genome shotgun (WGS) entry which is preliminary data.</text>
</comment>
<evidence type="ECO:0000256" key="1">
    <source>
        <dbReference type="ARBA" id="ARBA00008635"/>
    </source>
</evidence>
<proteinExistence type="inferred from homology"/>
<evidence type="ECO:0000313" key="5">
    <source>
        <dbReference type="Proteomes" id="UP000642920"/>
    </source>
</evidence>
<dbReference type="AlphaFoldDB" id="A0A937AAH7"/>
<name>A0A937AAH7_9BACT</name>
<dbReference type="PANTHER" id="PTHR37302">
    <property type="entry name" value="SLR1116 PROTEIN"/>
    <property type="match status" value="1"/>
</dbReference>
<dbReference type="PANTHER" id="PTHR37302:SF3">
    <property type="entry name" value="DAMAGE-INDUCIBLE PROTEIN DINB"/>
    <property type="match status" value="1"/>
</dbReference>
<dbReference type="EMBL" id="JAERQG010000002">
    <property type="protein sequence ID" value="MBL0765285.1"/>
    <property type="molecule type" value="Genomic_DNA"/>
</dbReference>
<dbReference type="Pfam" id="PF05163">
    <property type="entry name" value="DinB"/>
    <property type="match status" value="1"/>
</dbReference>
<protein>
    <submittedName>
        <fullName evidence="4">DUF664 domain-containing protein</fullName>
    </submittedName>
</protein>
<accession>A0A937AAH7</accession>
<evidence type="ECO:0000256" key="2">
    <source>
        <dbReference type="ARBA" id="ARBA00022723"/>
    </source>
</evidence>
<dbReference type="InterPro" id="IPR034660">
    <property type="entry name" value="DinB/YfiT-like"/>
</dbReference>
<gene>
    <name evidence="4" type="ORF">JKP34_08500</name>
</gene>
<organism evidence="4 5">
    <name type="scientific">Marivirga atlantica</name>
    <dbReference type="NCBI Taxonomy" id="1548457"/>
    <lineage>
        <taxon>Bacteria</taxon>
        <taxon>Pseudomonadati</taxon>
        <taxon>Bacteroidota</taxon>
        <taxon>Cytophagia</taxon>
        <taxon>Cytophagales</taxon>
        <taxon>Marivirgaceae</taxon>
        <taxon>Marivirga</taxon>
    </lineage>
</organism>
<evidence type="ECO:0000313" key="4">
    <source>
        <dbReference type="EMBL" id="MBL0765285.1"/>
    </source>
</evidence>
<comment type="similarity">
    <text evidence="1">Belongs to the DinB family.</text>
</comment>
<keyword evidence="2 3" id="KW-0479">Metal-binding</keyword>
<dbReference type="InterPro" id="IPR007837">
    <property type="entry name" value="DinB"/>
</dbReference>
<reference evidence="4" key="1">
    <citation type="submission" date="2021-01" db="EMBL/GenBank/DDBJ databases">
        <title>Marivirga sp. nov., isolated from intertidal surface sediments.</title>
        <authorList>
            <person name="Zhang M."/>
        </authorList>
    </citation>
    <scope>NUCLEOTIDE SEQUENCE</scope>
    <source>
        <strain evidence="4">SM1354</strain>
    </source>
</reference>
<dbReference type="GO" id="GO:0046872">
    <property type="term" value="F:metal ion binding"/>
    <property type="evidence" value="ECO:0007669"/>
    <property type="project" value="UniProtKB-KW"/>
</dbReference>
<feature type="binding site" evidence="3">
    <location>
        <position position="130"/>
    </location>
    <ligand>
        <name>a divalent metal cation</name>
        <dbReference type="ChEBI" id="CHEBI:60240"/>
    </ligand>
</feature>
<dbReference type="SUPFAM" id="SSF109854">
    <property type="entry name" value="DinB/YfiT-like putative metalloenzymes"/>
    <property type="match status" value="1"/>
</dbReference>
<dbReference type="Proteomes" id="UP000642920">
    <property type="component" value="Unassembled WGS sequence"/>
</dbReference>
<feature type="binding site" evidence="3">
    <location>
        <position position="51"/>
    </location>
    <ligand>
        <name>a divalent metal cation</name>
        <dbReference type="ChEBI" id="CHEBI:60240"/>
    </ligand>
</feature>
<dbReference type="Gene3D" id="1.20.120.450">
    <property type="entry name" value="dinb family like domain"/>
    <property type="match status" value="1"/>
</dbReference>
<sequence length="165" mass="19406">MNSSNQNYIDFAQYNIWANNRIIEKLSSLADEQLNQTIEASFPSIMKTVAHLWSAEMGWLNRMQSNGWNTDVIKNFSGSTQDMFIGWQQTSQSFKEFVIKNDLEQLLQFDHKGKHYEIPFREIAQTVFTHGNYHRGQLVMMLRQLGITDIPQTDYIEWVRQQAHD</sequence>